<dbReference type="Proteomes" id="UP000521943">
    <property type="component" value="Unassembled WGS sequence"/>
</dbReference>
<evidence type="ECO:0000313" key="3">
    <source>
        <dbReference type="Proteomes" id="UP000521943"/>
    </source>
</evidence>
<dbReference type="OrthoDB" id="5424209at2759"/>
<name>A0A8H6HA45_9AGAR</name>
<organism evidence="2 3">
    <name type="scientific">Ephemerocybe angulata</name>
    <dbReference type="NCBI Taxonomy" id="980116"/>
    <lineage>
        <taxon>Eukaryota</taxon>
        <taxon>Fungi</taxon>
        <taxon>Dikarya</taxon>
        <taxon>Basidiomycota</taxon>
        <taxon>Agaricomycotina</taxon>
        <taxon>Agaricomycetes</taxon>
        <taxon>Agaricomycetidae</taxon>
        <taxon>Agaricales</taxon>
        <taxon>Agaricineae</taxon>
        <taxon>Psathyrellaceae</taxon>
        <taxon>Ephemerocybe</taxon>
    </lineage>
</organism>
<feature type="compositionally biased region" description="Polar residues" evidence="1">
    <location>
        <begin position="87"/>
        <end position="100"/>
    </location>
</feature>
<gene>
    <name evidence="2" type="ORF">DFP72DRAFT_1080443</name>
</gene>
<proteinExistence type="predicted"/>
<sequence>MIFIGNQATYIEAWTVSLKKIPELMPNEAKRNELLNLIKTAMTKIDKANDLHRTITKDFATASLRIFGHVLHSAKIEVEEDMYQENTNGTIHPNTMSTPLGLQRVL</sequence>
<comment type="caution">
    <text evidence="2">The sequence shown here is derived from an EMBL/GenBank/DDBJ whole genome shotgun (WGS) entry which is preliminary data.</text>
</comment>
<evidence type="ECO:0000313" key="2">
    <source>
        <dbReference type="EMBL" id="KAF6743244.1"/>
    </source>
</evidence>
<reference evidence="2 3" key="1">
    <citation type="submission" date="2020-07" db="EMBL/GenBank/DDBJ databases">
        <title>Comparative genomics of pyrophilous fungi reveals a link between fire events and developmental genes.</title>
        <authorList>
            <consortium name="DOE Joint Genome Institute"/>
            <person name="Steindorff A.S."/>
            <person name="Carver A."/>
            <person name="Calhoun S."/>
            <person name="Stillman K."/>
            <person name="Liu H."/>
            <person name="Lipzen A."/>
            <person name="Pangilinan J."/>
            <person name="Labutti K."/>
            <person name="Bruns T.D."/>
            <person name="Grigoriev I.V."/>
        </authorList>
    </citation>
    <scope>NUCLEOTIDE SEQUENCE [LARGE SCALE GENOMIC DNA]</scope>
    <source>
        <strain evidence="2 3">CBS 144469</strain>
    </source>
</reference>
<dbReference type="AlphaFoldDB" id="A0A8H6HA45"/>
<dbReference type="EMBL" id="JACGCI010000151">
    <property type="protein sequence ID" value="KAF6743244.1"/>
    <property type="molecule type" value="Genomic_DNA"/>
</dbReference>
<accession>A0A8H6HA45</accession>
<evidence type="ECO:0000256" key="1">
    <source>
        <dbReference type="SAM" id="MobiDB-lite"/>
    </source>
</evidence>
<protein>
    <submittedName>
        <fullName evidence="2">Uncharacterized protein</fullName>
    </submittedName>
</protein>
<keyword evidence="3" id="KW-1185">Reference proteome</keyword>
<feature type="region of interest" description="Disordered" evidence="1">
    <location>
        <begin position="87"/>
        <end position="106"/>
    </location>
</feature>